<evidence type="ECO:0000256" key="2">
    <source>
        <dbReference type="SAM" id="Coils"/>
    </source>
</evidence>
<dbReference type="InterPro" id="IPR002104">
    <property type="entry name" value="Integrase_catalytic"/>
</dbReference>
<dbReference type="Proteomes" id="UP000824247">
    <property type="component" value="Unassembled WGS sequence"/>
</dbReference>
<name>A0A9E2KWY0_9BACT</name>
<reference evidence="4" key="2">
    <citation type="submission" date="2021-04" db="EMBL/GenBank/DDBJ databases">
        <authorList>
            <person name="Gilroy R."/>
        </authorList>
    </citation>
    <scope>NUCLEOTIDE SEQUENCE</scope>
    <source>
        <strain evidence="4">A5-1222</strain>
    </source>
</reference>
<gene>
    <name evidence="4" type="ORF">H9897_00305</name>
</gene>
<evidence type="ECO:0000259" key="3">
    <source>
        <dbReference type="PROSITE" id="PS51898"/>
    </source>
</evidence>
<organism evidence="4 5">
    <name type="scientific">Candidatus Ureaplasma intestinipullorum</name>
    <dbReference type="NCBI Taxonomy" id="2838770"/>
    <lineage>
        <taxon>Bacteria</taxon>
        <taxon>Bacillati</taxon>
        <taxon>Mycoplasmatota</taxon>
        <taxon>Mycoplasmoidales</taxon>
        <taxon>Mycoplasmoidaceae</taxon>
        <taxon>Ureaplasma</taxon>
    </lineage>
</organism>
<evidence type="ECO:0000256" key="1">
    <source>
        <dbReference type="ARBA" id="ARBA00023172"/>
    </source>
</evidence>
<feature type="coiled-coil region" evidence="2">
    <location>
        <begin position="51"/>
        <end position="78"/>
    </location>
</feature>
<dbReference type="AlphaFoldDB" id="A0A9E2KWY0"/>
<feature type="coiled-coil region" evidence="2">
    <location>
        <begin position="279"/>
        <end position="313"/>
    </location>
</feature>
<dbReference type="GO" id="GO:0006310">
    <property type="term" value="P:DNA recombination"/>
    <property type="evidence" value="ECO:0007669"/>
    <property type="project" value="UniProtKB-KW"/>
</dbReference>
<dbReference type="Pfam" id="PF00589">
    <property type="entry name" value="Phage_integrase"/>
    <property type="match status" value="1"/>
</dbReference>
<accession>A0A9E2KWY0</accession>
<comment type="caution">
    <text evidence="4">The sequence shown here is derived from an EMBL/GenBank/DDBJ whole genome shotgun (WGS) entry which is preliminary data.</text>
</comment>
<dbReference type="InterPro" id="IPR013762">
    <property type="entry name" value="Integrase-like_cat_sf"/>
</dbReference>
<reference evidence="4" key="1">
    <citation type="journal article" date="2021" name="PeerJ">
        <title>Extensive microbial diversity within the chicken gut microbiome revealed by metagenomics and culture.</title>
        <authorList>
            <person name="Gilroy R."/>
            <person name="Ravi A."/>
            <person name="Getino M."/>
            <person name="Pursley I."/>
            <person name="Horton D.L."/>
            <person name="Alikhan N.F."/>
            <person name="Baker D."/>
            <person name="Gharbi K."/>
            <person name="Hall N."/>
            <person name="Watson M."/>
            <person name="Adriaenssens E.M."/>
            <person name="Foster-Nyarko E."/>
            <person name="Jarju S."/>
            <person name="Secka A."/>
            <person name="Antonio M."/>
            <person name="Oren A."/>
            <person name="Chaudhuri R.R."/>
            <person name="La Ragione R."/>
            <person name="Hildebrand F."/>
            <person name="Pallen M.J."/>
        </authorList>
    </citation>
    <scope>NUCLEOTIDE SEQUENCE</scope>
    <source>
        <strain evidence="4">A5-1222</strain>
    </source>
</reference>
<dbReference type="GO" id="GO:0003677">
    <property type="term" value="F:DNA binding"/>
    <property type="evidence" value="ECO:0007669"/>
    <property type="project" value="InterPro"/>
</dbReference>
<evidence type="ECO:0000313" key="5">
    <source>
        <dbReference type="Proteomes" id="UP000824247"/>
    </source>
</evidence>
<protein>
    <submittedName>
        <fullName evidence="4">Site-specific integrase</fullName>
    </submittedName>
</protein>
<dbReference type="InterPro" id="IPR011010">
    <property type="entry name" value="DNA_brk_join_enz"/>
</dbReference>
<dbReference type="Gene3D" id="1.10.443.10">
    <property type="entry name" value="Intergrase catalytic core"/>
    <property type="match status" value="1"/>
</dbReference>
<dbReference type="PROSITE" id="PS51898">
    <property type="entry name" value="TYR_RECOMBINASE"/>
    <property type="match status" value="1"/>
</dbReference>
<feature type="non-terminal residue" evidence="4">
    <location>
        <position position="326"/>
    </location>
</feature>
<dbReference type="EMBL" id="JAHLFM010000004">
    <property type="protein sequence ID" value="MBU3830593.1"/>
    <property type="molecule type" value="Genomic_DNA"/>
</dbReference>
<proteinExistence type="predicted"/>
<dbReference type="CDD" id="cd00397">
    <property type="entry name" value="DNA_BRE_C"/>
    <property type="match status" value="1"/>
</dbReference>
<keyword evidence="2" id="KW-0175">Coiled coil</keyword>
<evidence type="ECO:0000313" key="4">
    <source>
        <dbReference type="EMBL" id="MBU3830593.1"/>
    </source>
</evidence>
<feature type="domain" description="Tyr recombinase" evidence="3">
    <location>
        <begin position="79"/>
        <end position="244"/>
    </location>
</feature>
<keyword evidence="1" id="KW-0233">DNA recombination</keyword>
<sequence length="326" mass="38792">MMLCEKTYKLYLRILKEFLENKSQILNDHILINKYFDNLPATSQRTAIAALKYFKNDFNLTEDEINQLKKNYKKHLNKKEFYYMNADHINKLKIYLATVDLKNKLILNILFDLGVRKFEVAKVVEQYLKSRNNEFNIIGKKGTIRKIYLTKNIEYLFKKSLLEFDEKIILKWTNLDQVYRITKKCFEYIGFNGACHDFRRHFAQNLDEKGERLSVIKTLMGHSNIATTSIYIKQNDNELRQVINNQHKQKPVVDVKHHIELTNRCEELLNSINAKDEMIQNLLIKIESLVQDNQNLKNELSELNNKFKRLKNSNSYSKEIKRIDSL</sequence>
<dbReference type="GO" id="GO:0015074">
    <property type="term" value="P:DNA integration"/>
    <property type="evidence" value="ECO:0007669"/>
    <property type="project" value="InterPro"/>
</dbReference>
<dbReference type="SUPFAM" id="SSF56349">
    <property type="entry name" value="DNA breaking-rejoining enzymes"/>
    <property type="match status" value="1"/>
</dbReference>